<keyword evidence="1" id="KW-0472">Membrane</keyword>
<dbReference type="RefSeq" id="WP_184338657.1">
    <property type="nucleotide sequence ID" value="NZ_JACHIG010000002.1"/>
</dbReference>
<feature type="transmembrane region" description="Helical" evidence="1">
    <location>
        <begin position="46"/>
        <end position="67"/>
    </location>
</feature>
<feature type="domain" description="Glycosyl transferase family 1" evidence="2">
    <location>
        <begin position="328"/>
        <end position="494"/>
    </location>
</feature>
<dbReference type="PANTHER" id="PTHR12526">
    <property type="entry name" value="GLYCOSYLTRANSFERASE"/>
    <property type="match status" value="1"/>
</dbReference>
<dbReference type="SUPFAM" id="SSF53756">
    <property type="entry name" value="UDP-Glycosyltransferase/glycogen phosphorylase"/>
    <property type="match status" value="1"/>
</dbReference>
<evidence type="ECO:0000259" key="3">
    <source>
        <dbReference type="Pfam" id="PF13579"/>
    </source>
</evidence>
<dbReference type="EMBL" id="JACHIG010000002">
    <property type="protein sequence ID" value="MBB5031723.1"/>
    <property type="molecule type" value="Genomic_DNA"/>
</dbReference>
<keyword evidence="4" id="KW-0808">Transferase</keyword>
<comment type="caution">
    <text evidence="4">The sequence shown here is derived from an EMBL/GenBank/DDBJ whole genome shotgun (WGS) entry which is preliminary data.</text>
</comment>
<name>A0A7W7Y8R5_9BACT</name>
<dbReference type="InterPro" id="IPR001296">
    <property type="entry name" value="Glyco_trans_1"/>
</dbReference>
<proteinExistence type="predicted"/>
<dbReference type="CDD" id="cd03801">
    <property type="entry name" value="GT4_PimA-like"/>
    <property type="match status" value="1"/>
</dbReference>
<keyword evidence="1" id="KW-1133">Transmembrane helix</keyword>
<evidence type="ECO:0000256" key="1">
    <source>
        <dbReference type="SAM" id="Phobius"/>
    </source>
</evidence>
<gene>
    <name evidence="4" type="ORF">HNQ65_001291</name>
</gene>
<feature type="transmembrane region" description="Helical" evidence="1">
    <location>
        <begin position="74"/>
        <end position="95"/>
    </location>
</feature>
<accession>A0A7W7Y8R5</accession>
<keyword evidence="5" id="KW-1185">Reference proteome</keyword>
<protein>
    <submittedName>
        <fullName evidence="4">Glycosyltransferase involved in cell wall biosynthesis/VanZ family protein</fullName>
    </submittedName>
</protein>
<evidence type="ECO:0000313" key="5">
    <source>
        <dbReference type="Proteomes" id="UP000590740"/>
    </source>
</evidence>
<evidence type="ECO:0000259" key="2">
    <source>
        <dbReference type="Pfam" id="PF00534"/>
    </source>
</evidence>
<keyword evidence="1" id="KW-0812">Transmembrane</keyword>
<dbReference type="Pfam" id="PF13579">
    <property type="entry name" value="Glyco_trans_4_4"/>
    <property type="match status" value="1"/>
</dbReference>
<dbReference type="AlphaFoldDB" id="A0A7W7Y8R5"/>
<dbReference type="Pfam" id="PF00534">
    <property type="entry name" value="Glycos_transf_1"/>
    <property type="match status" value="1"/>
</dbReference>
<dbReference type="Gene3D" id="3.40.50.2000">
    <property type="entry name" value="Glycogen Phosphorylase B"/>
    <property type="match status" value="2"/>
</dbReference>
<evidence type="ECO:0000313" key="4">
    <source>
        <dbReference type="EMBL" id="MBB5031723.1"/>
    </source>
</evidence>
<feature type="domain" description="Glycosyltransferase subfamily 4-like N-terminal" evidence="3">
    <location>
        <begin position="160"/>
        <end position="312"/>
    </location>
</feature>
<dbReference type="InterPro" id="IPR028098">
    <property type="entry name" value="Glyco_trans_4-like_N"/>
</dbReference>
<organism evidence="4 5">
    <name type="scientific">Prosthecobacter vanneervenii</name>
    <dbReference type="NCBI Taxonomy" id="48466"/>
    <lineage>
        <taxon>Bacteria</taxon>
        <taxon>Pseudomonadati</taxon>
        <taxon>Verrucomicrobiota</taxon>
        <taxon>Verrucomicrobiia</taxon>
        <taxon>Verrucomicrobiales</taxon>
        <taxon>Verrucomicrobiaceae</taxon>
        <taxon>Prosthecobacter</taxon>
    </lineage>
</organism>
<reference evidence="4 5" key="1">
    <citation type="submission" date="2020-08" db="EMBL/GenBank/DDBJ databases">
        <title>Genomic Encyclopedia of Type Strains, Phase IV (KMG-IV): sequencing the most valuable type-strain genomes for metagenomic binning, comparative biology and taxonomic classification.</title>
        <authorList>
            <person name="Goeker M."/>
        </authorList>
    </citation>
    <scope>NUCLEOTIDE SEQUENCE [LARGE SCALE GENOMIC DNA]</scope>
    <source>
        <strain evidence="4 5">DSM 12252</strain>
    </source>
</reference>
<dbReference type="GO" id="GO:0016757">
    <property type="term" value="F:glycosyltransferase activity"/>
    <property type="evidence" value="ECO:0007669"/>
    <property type="project" value="InterPro"/>
</dbReference>
<sequence length="538" mass="57799">MKRNARIFLTLLLGAGLWLALKPTLGNRRFTFLPVRLSEQVDHMDFLLNAGAFALLGLTVWLAFGALRQVLLRLCLMAGFMTLLNVSLEIVQTRIPGRSRDLDDVCAGLVGCVVGLCCGLLVDVWHSRRRSGSSVPRVLFLDQTGRLGGAELMLLDIVSARSADSEVALFQDGEFRTALEKAGVKTHVHKLSDEAAAVDKQARLSSVLGIIPAIVDLVLQIAQTARAFDVVYANTAKALIIGGPAARLAGRRLIFHLHDIISDGHFSRLNQRALIGCANACASSVIANSEATKAAFIASGGRASLCVVVPNGFHIPEERTSAETVRALRSELQIPQDAWAVLMAGRLAPWKGQHVLLEALRCVPGAHAVLLGDALFTDEDRRYAQQLHTAAEEPALAGRIHFAGFKTDTLPYFDMADAVVHASVHAEPFGRVIVEGMLAGKPVIATRAGGAAEILRHEHTGLLVAPGDAAELSAALLRLQKEPSFASSLSVQAQQTARRVYALSSVQEQIESVIRQTARLTPAPKAAEETKSQIHQVA</sequence>
<dbReference type="Proteomes" id="UP000590740">
    <property type="component" value="Unassembled WGS sequence"/>
</dbReference>